<keyword evidence="4" id="KW-0227">DNA damage</keyword>
<evidence type="ECO:0000256" key="8">
    <source>
        <dbReference type="SAM" id="MobiDB-lite"/>
    </source>
</evidence>
<evidence type="ECO:0000256" key="3">
    <source>
        <dbReference type="ARBA" id="ARBA00022723"/>
    </source>
</evidence>
<sequence>MPGGRVARATPMKEVKVQKRHAEKAELLRRAKEAVPIRRSVRLQKQVSSGDGERSRRPGSPALTPTSGNDFSQVTSGQTADHIIGEVKEEEHDDLKKSEPTTARKKRKMYRFEIKEDDKGDMDKKIIKSNKWEDGLQEVKKESFSSDDFRGDGMAPTLTLTQVKCEKNKFVGGHMSIAGGLWNAVTEATESGSRAFGLFLGSQRTWKTKPLEPECADKFRKACCDHGFSPGSILPHGSYLLNCGSSVAETYKKSCAALVEELQRCEQLGLVLFNFHPGSTCGQIEVDACLDRIATAIDGAHAATHSVISVIENMSCQGNTVGGRFEDLRGIIDRVRDKTRIGVCFDTCHAFAAGYDISTAEGLRCVLDEFDQIVGLKYLKAVHLNDSKGKLGCHLDRHENIGKGYIGLAGFRAIMNEPRFDHLPMILETPFDDRKLQLGLESGHRFPRPHKGLRLEVPSTQWWPRLGRGSGRLVAVEGRQDQNDAALAPSCHVMIITTKFGEFLHNRLGGDSMTDRRQTDRRSPLQYPPVFFSNSVFFSKSMGIITRVTYMKQIHAHYLCAI</sequence>
<accession>A0A8C4QNM0</accession>
<evidence type="ECO:0000313" key="11">
    <source>
        <dbReference type="Proteomes" id="UP000694388"/>
    </source>
</evidence>
<feature type="region of interest" description="Disordered" evidence="8">
    <location>
        <begin position="39"/>
        <end position="108"/>
    </location>
</feature>
<dbReference type="GeneTree" id="ENSGT00390000013698"/>
<evidence type="ECO:0000256" key="5">
    <source>
        <dbReference type="ARBA" id="ARBA00022801"/>
    </source>
</evidence>
<organism evidence="10 11">
    <name type="scientific">Eptatretus burgeri</name>
    <name type="common">Inshore hagfish</name>
    <dbReference type="NCBI Taxonomy" id="7764"/>
    <lineage>
        <taxon>Eukaryota</taxon>
        <taxon>Metazoa</taxon>
        <taxon>Chordata</taxon>
        <taxon>Craniata</taxon>
        <taxon>Vertebrata</taxon>
        <taxon>Cyclostomata</taxon>
        <taxon>Myxini</taxon>
        <taxon>Myxiniformes</taxon>
        <taxon>Myxinidae</taxon>
        <taxon>Eptatretinae</taxon>
        <taxon>Eptatretus</taxon>
    </lineage>
</organism>
<dbReference type="SUPFAM" id="SSF51658">
    <property type="entry name" value="Xylose isomerase-like"/>
    <property type="match status" value="1"/>
</dbReference>
<dbReference type="Proteomes" id="UP000694388">
    <property type="component" value="Unplaced"/>
</dbReference>
<comment type="similarity">
    <text evidence="2">Belongs to the AP endonuclease 2 family.</text>
</comment>
<dbReference type="GO" id="GO:0003906">
    <property type="term" value="F:DNA-(apurinic or apyrimidinic site) endonuclease activity"/>
    <property type="evidence" value="ECO:0007669"/>
    <property type="project" value="TreeGrafter"/>
</dbReference>
<dbReference type="NCBIfam" id="NF002199">
    <property type="entry name" value="PRK01060.1-4"/>
    <property type="match status" value="1"/>
</dbReference>
<keyword evidence="11" id="KW-1185">Reference proteome</keyword>
<dbReference type="PROSITE" id="PS00730">
    <property type="entry name" value="AP_NUCLEASE_F2_2"/>
    <property type="match status" value="1"/>
</dbReference>
<dbReference type="CDD" id="cd00019">
    <property type="entry name" value="AP2Ec"/>
    <property type="match status" value="1"/>
</dbReference>
<dbReference type="GO" id="GO:0005634">
    <property type="term" value="C:nucleus"/>
    <property type="evidence" value="ECO:0007669"/>
    <property type="project" value="TreeGrafter"/>
</dbReference>
<dbReference type="FunFam" id="3.20.20.150:FF:000001">
    <property type="entry name" value="Probable endonuclease 4"/>
    <property type="match status" value="1"/>
</dbReference>
<evidence type="ECO:0000259" key="9">
    <source>
        <dbReference type="Pfam" id="PF01261"/>
    </source>
</evidence>
<dbReference type="GO" id="GO:0008270">
    <property type="term" value="F:zinc ion binding"/>
    <property type="evidence" value="ECO:0007669"/>
    <property type="project" value="InterPro"/>
</dbReference>
<dbReference type="AlphaFoldDB" id="A0A8C4QNM0"/>
<dbReference type="PROSITE" id="PS51432">
    <property type="entry name" value="AP_NUCLEASE_F2_4"/>
    <property type="match status" value="1"/>
</dbReference>
<proteinExistence type="inferred from homology"/>
<keyword evidence="3" id="KW-0479">Metal-binding</keyword>
<dbReference type="NCBIfam" id="TIGR00587">
    <property type="entry name" value="nfo"/>
    <property type="match status" value="1"/>
</dbReference>
<dbReference type="Gene3D" id="3.20.20.150">
    <property type="entry name" value="Divalent-metal-dependent TIM barrel enzymes"/>
    <property type="match status" value="1"/>
</dbReference>
<reference evidence="10" key="1">
    <citation type="submission" date="2025-08" db="UniProtKB">
        <authorList>
            <consortium name="Ensembl"/>
        </authorList>
    </citation>
    <scope>IDENTIFICATION</scope>
</reference>
<evidence type="ECO:0000256" key="7">
    <source>
        <dbReference type="ARBA" id="ARBA00023204"/>
    </source>
</evidence>
<dbReference type="InterPro" id="IPR001719">
    <property type="entry name" value="AP_endonuc_2"/>
</dbReference>
<dbReference type="Pfam" id="PF01261">
    <property type="entry name" value="AP_endonuc_2"/>
    <property type="match status" value="1"/>
</dbReference>
<evidence type="ECO:0000256" key="2">
    <source>
        <dbReference type="ARBA" id="ARBA00005340"/>
    </source>
</evidence>
<dbReference type="HAMAP" id="MF_00152">
    <property type="entry name" value="Nfo"/>
    <property type="match status" value="1"/>
</dbReference>
<evidence type="ECO:0000256" key="4">
    <source>
        <dbReference type="ARBA" id="ARBA00022763"/>
    </source>
</evidence>
<feature type="compositionally biased region" description="Basic and acidic residues" evidence="8">
    <location>
        <begin position="83"/>
        <end position="99"/>
    </location>
</feature>
<keyword evidence="5" id="KW-0378">Hydrolase</keyword>
<protein>
    <submittedName>
        <fullName evidence="10">Si:ch211-141o9.10</fullName>
    </submittedName>
</protein>
<comment type="cofactor">
    <cofactor evidence="1">
        <name>Zn(2+)</name>
        <dbReference type="ChEBI" id="CHEBI:29105"/>
    </cofactor>
</comment>
<dbReference type="GO" id="GO:0005739">
    <property type="term" value="C:mitochondrion"/>
    <property type="evidence" value="ECO:0007669"/>
    <property type="project" value="TreeGrafter"/>
</dbReference>
<keyword evidence="6" id="KW-0862">Zinc</keyword>
<dbReference type="InterPro" id="IPR018246">
    <property type="entry name" value="AP_endonuc_F2_Zn_BS"/>
</dbReference>
<dbReference type="GO" id="GO:0003677">
    <property type="term" value="F:DNA binding"/>
    <property type="evidence" value="ECO:0007669"/>
    <property type="project" value="InterPro"/>
</dbReference>
<dbReference type="PANTHER" id="PTHR21445:SF0">
    <property type="entry name" value="APURINIC-APYRIMIDINIC ENDONUCLEASE"/>
    <property type="match status" value="1"/>
</dbReference>
<feature type="domain" description="Xylose isomerase-like TIM barrel" evidence="9">
    <location>
        <begin position="187"/>
        <end position="433"/>
    </location>
</feature>
<dbReference type="GO" id="GO:0006284">
    <property type="term" value="P:base-excision repair"/>
    <property type="evidence" value="ECO:0007669"/>
    <property type="project" value="TreeGrafter"/>
</dbReference>
<dbReference type="GO" id="GO:0008081">
    <property type="term" value="F:phosphoric diester hydrolase activity"/>
    <property type="evidence" value="ECO:0007669"/>
    <property type="project" value="TreeGrafter"/>
</dbReference>
<reference evidence="10" key="2">
    <citation type="submission" date="2025-09" db="UniProtKB">
        <authorList>
            <consortium name="Ensembl"/>
        </authorList>
    </citation>
    <scope>IDENTIFICATION</scope>
</reference>
<dbReference type="Ensembl" id="ENSEBUT00000017805.1">
    <property type="protein sequence ID" value="ENSEBUP00000017229.1"/>
    <property type="gene ID" value="ENSEBUG00000010753.1"/>
</dbReference>
<dbReference type="InterPro" id="IPR036237">
    <property type="entry name" value="Xyl_isomerase-like_sf"/>
</dbReference>
<keyword evidence="7" id="KW-0234">DNA repair</keyword>
<feature type="compositionally biased region" description="Polar residues" evidence="8">
    <location>
        <begin position="63"/>
        <end position="79"/>
    </location>
</feature>
<dbReference type="PANTHER" id="PTHR21445">
    <property type="entry name" value="ENDONUCLEASE IV ENDODEOXYRIBONUCLEASE IV"/>
    <property type="match status" value="1"/>
</dbReference>
<dbReference type="SMART" id="SM00518">
    <property type="entry name" value="AP2Ec"/>
    <property type="match status" value="1"/>
</dbReference>
<name>A0A8C4QNM0_EPTBU</name>
<dbReference type="PROSITE" id="PS00731">
    <property type="entry name" value="AP_NUCLEASE_F2_3"/>
    <property type="match status" value="1"/>
</dbReference>
<evidence type="ECO:0000256" key="1">
    <source>
        <dbReference type="ARBA" id="ARBA00001947"/>
    </source>
</evidence>
<evidence type="ECO:0000313" key="10">
    <source>
        <dbReference type="Ensembl" id="ENSEBUP00000017229.1"/>
    </source>
</evidence>
<evidence type="ECO:0000256" key="6">
    <source>
        <dbReference type="ARBA" id="ARBA00022833"/>
    </source>
</evidence>
<dbReference type="InterPro" id="IPR013022">
    <property type="entry name" value="Xyl_isomerase-like_TIM-brl"/>
</dbReference>
<feature type="region of interest" description="Disordered" evidence="8">
    <location>
        <begin position="1"/>
        <end position="23"/>
    </location>
</feature>